<feature type="non-terminal residue" evidence="2">
    <location>
        <position position="1"/>
    </location>
</feature>
<gene>
    <name evidence="2" type="ORF">B0F90DRAFT_1620311</name>
</gene>
<dbReference type="Pfam" id="PF02410">
    <property type="entry name" value="RsfS"/>
    <property type="match status" value="1"/>
</dbReference>
<dbReference type="EMBL" id="WTXG01000009">
    <property type="protein sequence ID" value="KAI0303550.1"/>
    <property type="molecule type" value="Genomic_DNA"/>
</dbReference>
<proteinExistence type="predicted"/>
<reference evidence="2" key="1">
    <citation type="journal article" date="2022" name="New Phytol.">
        <title>Evolutionary transition to the ectomycorrhizal habit in the genomes of a hyperdiverse lineage of mushroom-forming fungi.</title>
        <authorList>
            <person name="Looney B."/>
            <person name="Miyauchi S."/>
            <person name="Morin E."/>
            <person name="Drula E."/>
            <person name="Courty P.E."/>
            <person name="Kohler A."/>
            <person name="Kuo A."/>
            <person name="LaButti K."/>
            <person name="Pangilinan J."/>
            <person name="Lipzen A."/>
            <person name="Riley R."/>
            <person name="Andreopoulos W."/>
            <person name="He G."/>
            <person name="Johnson J."/>
            <person name="Nolan M."/>
            <person name="Tritt A."/>
            <person name="Barry K.W."/>
            <person name="Grigoriev I.V."/>
            <person name="Nagy L.G."/>
            <person name="Hibbett D."/>
            <person name="Henrissat B."/>
            <person name="Matheny P.B."/>
            <person name="Labbe J."/>
            <person name="Martin F.M."/>
        </authorList>
    </citation>
    <scope>NUCLEOTIDE SEQUENCE</scope>
    <source>
        <strain evidence="2">BPL690</strain>
    </source>
</reference>
<evidence type="ECO:0000313" key="3">
    <source>
        <dbReference type="Proteomes" id="UP001203297"/>
    </source>
</evidence>
<dbReference type="AlphaFoldDB" id="A0AAD4M620"/>
<protein>
    <submittedName>
        <fullName evidence="2">Uncharacterized protein</fullName>
    </submittedName>
</protein>
<feature type="non-terminal residue" evidence="2">
    <location>
        <position position="177"/>
    </location>
</feature>
<organism evidence="2 3">
    <name type="scientific">Multifurca ochricompacta</name>
    <dbReference type="NCBI Taxonomy" id="376703"/>
    <lineage>
        <taxon>Eukaryota</taxon>
        <taxon>Fungi</taxon>
        <taxon>Dikarya</taxon>
        <taxon>Basidiomycota</taxon>
        <taxon>Agaricomycotina</taxon>
        <taxon>Agaricomycetes</taxon>
        <taxon>Russulales</taxon>
        <taxon>Russulaceae</taxon>
        <taxon>Multifurca</taxon>
    </lineage>
</organism>
<feature type="compositionally biased region" description="Pro residues" evidence="1">
    <location>
        <begin position="64"/>
        <end position="74"/>
    </location>
</feature>
<accession>A0AAD4M620</accession>
<dbReference type="Gene3D" id="3.30.460.10">
    <property type="entry name" value="Beta Polymerase, domain 2"/>
    <property type="match status" value="1"/>
</dbReference>
<dbReference type="Proteomes" id="UP001203297">
    <property type="component" value="Unassembled WGS sequence"/>
</dbReference>
<evidence type="ECO:0000256" key="1">
    <source>
        <dbReference type="SAM" id="MobiDB-lite"/>
    </source>
</evidence>
<comment type="caution">
    <text evidence="2">The sequence shown here is derived from an EMBL/GenBank/DDBJ whole genome shotgun (WGS) entry which is preliminary data.</text>
</comment>
<evidence type="ECO:0000313" key="2">
    <source>
        <dbReference type="EMBL" id="KAI0303550.1"/>
    </source>
</evidence>
<feature type="region of interest" description="Disordered" evidence="1">
    <location>
        <begin position="59"/>
        <end position="87"/>
    </location>
</feature>
<name>A0AAD4M620_9AGAM</name>
<dbReference type="InterPro" id="IPR043519">
    <property type="entry name" value="NT_sf"/>
</dbReference>
<keyword evidence="3" id="KW-1185">Reference proteome</keyword>
<sequence>SSSSSRVPWFIDSSETLPSQRPSIQTGMHLSLPHGIPLTLRNLHAQMIKSPYLEPSKLLVGDPIPQPPGPPLPAAKPKGRRKRGHTYPGEGFLEPGGIWNWIVLAQVKAGAEKRGAIESLVRLVRKTLLSMEPPLQLPKKTRTDIQAGWAMVDAGEFAVHIVSAEARERYFGNRSLW</sequence>